<dbReference type="EMBL" id="CP042344">
    <property type="protein sequence ID" value="QEA14211.1"/>
    <property type="molecule type" value="Genomic_DNA"/>
</dbReference>
<evidence type="ECO:0000259" key="2">
    <source>
        <dbReference type="Pfam" id="PF08239"/>
    </source>
</evidence>
<organism evidence="3 4">
    <name type="scientific">Comamonas flocculans</name>
    <dbReference type="NCBI Taxonomy" id="2597701"/>
    <lineage>
        <taxon>Bacteria</taxon>
        <taxon>Pseudomonadati</taxon>
        <taxon>Pseudomonadota</taxon>
        <taxon>Betaproteobacteria</taxon>
        <taxon>Burkholderiales</taxon>
        <taxon>Comamonadaceae</taxon>
        <taxon>Comamonas</taxon>
    </lineage>
</organism>
<sequence>MSYHTRSRGWRWLAFAALLAWGLLAGAQTHEVTTATQLRATPALNSMVVQQLPAGTPLQGVQTRGGWLKVQAGEQHGWVRLTHVRTMAARAPAASGNPLASLFTGAGNQPTATTGTRGLTQEELASAQPAPQEVRRLEQHAVSAREAQQFARSGKLAATAIADYDGAAQ</sequence>
<dbReference type="RefSeq" id="WP_146913792.1">
    <property type="nucleotide sequence ID" value="NZ_CP042344.1"/>
</dbReference>
<feature type="chain" id="PRO_5022737232" evidence="1">
    <location>
        <begin position="28"/>
        <end position="169"/>
    </location>
</feature>
<name>A0A5B8RXB5_9BURK</name>
<dbReference type="InterPro" id="IPR003646">
    <property type="entry name" value="SH3-like_bac-type"/>
</dbReference>
<dbReference type="Proteomes" id="UP000321199">
    <property type="component" value="Chromosome"/>
</dbReference>
<reference evidence="3 4" key="1">
    <citation type="submission" date="2019-07" db="EMBL/GenBank/DDBJ databases">
        <title>Complete genome sequence of Comamonas sp. NLF 7-7 isolated from livestock.</title>
        <authorList>
            <person name="Kim D.H."/>
            <person name="Kim J.G."/>
        </authorList>
    </citation>
    <scope>NUCLEOTIDE SEQUENCE [LARGE SCALE GENOMIC DNA]</scope>
    <source>
        <strain evidence="3 4">NLF 7-7</strain>
    </source>
</reference>
<dbReference type="AlphaFoldDB" id="A0A5B8RXB5"/>
<protein>
    <submittedName>
        <fullName evidence="3">SH3 domain-containing protein</fullName>
    </submittedName>
</protein>
<keyword evidence="4" id="KW-1185">Reference proteome</keyword>
<dbReference type="OrthoDB" id="8821231at2"/>
<keyword evidence="1" id="KW-0732">Signal</keyword>
<dbReference type="KEGG" id="cof:FOZ74_14900"/>
<proteinExistence type="predicted"/>
<feature type="domain" description="SH3b" evidence="2">
    <location>
        <begin position="36"/>
        <end position="79"/>
    </location>
</feature>
<dbReference type="Pfam" id="PF08239">
    <property type="entry name" value="SH3_3"/>
    <property type="match status" value="1"/>
</dbReference>
<evidence type="ECO:0000313" key="3">
    <source>
        <dbReference type="EMBL" id="QEA14211.1"/>
    </source>
</evidence>
<evidence type="ECO:0000256" key="1">
    <source>
        <dbReference type="SAM" id="SignalP"/>
    </source>
</evidence>
<accession>A0A5B8RXB5</accession>
<dbReference type="Gene3D" id="2.30.30.40">
    <property type="entry name" value="SH3 Domains"/>
    <property type="match status" value="1"/>
</dbReference>
<feature type="signal peptide" evidence="1">
    <location>
        <begin position="1"/>
        <end position="27"/>
    </location>
</feature>
<gene>
    <name evidence="3" type="ORF">FOZ74_14900</name>
</gene>
<evidence type="ECO:0000313" key="4">
    <source>
        <dbReference type="Proteomes" id="UP000321199"/>
    </source>
</evidence>